<keyword evidence="1" id="KW-0175">Coiled coil</keyword>
<protein>
    <submittedName>
        <fullName evidence="2">Uncharacterized protein</fullName>
    </submittedName>
</protein>
<feature type="coiled-coil region" evidence="1">
    <location>
        <begin position="166"/>
        <end position="200"/>
    </location>
</feature>
<proteinExistence type="predicted"/>
<accession>A0A8S5VGI6</accession>
<evidence type="ECO:0000256" key="1">
    <source>
        <dbReference type="SAM" id="Coils"/>
    </source>
</evidence>
<evidence type="ECO:0000313" key="2">
    <source>
        <dbReference type="EMBL" id="DAG05882.1"/>
    </source>
</evidence>
<name>A0A8S5VGI6_9CAUD</name>
<reference evidence="2" key="1">
    <citation type="journal article" date="2021" name="Proc. Natl. Acad. Sci. U.S.A.">
        <title>A Catalog of Tens of Thousands of Viruses from Human Metagenomes Reveals Hidden Associations with Chronic Diseases.</title>
        <authorList>
            <person name="Tisza M.J."/>
            <person name="Buck C.B."/>
        </authorList>
    </citation>
    <scope>NUCLEOTIDE SEQUENCE</scope>
    <source>
        <strain evidence="2">CtkfK18</strain>
    </source>
</reference>
<organism evidence="2">
    <name type="scientific">Myoviridae sp. ctkfK18</name>
    <dbReference type="NCBI Taxonomy" id="2825165"/>
    <lineage>
        <taxon>Viruses</taxon>
        <taxon>Duplodnaviria</taxon>
        <taxon>Heunggongvirae</taxon>
        <taxon>Uroviricota</taxon>
        <taxon>Caudoviricetes</taxon>
    </lineage>
</organism>
<sequence length="358" mass="41307">MENISNDELRSRLTIYLKKDFPNDDINESVTTVMLNVIGYASKLGREINIKEIYKELRALDSPEAMSKWFNEYILGDKINKKIQAASQFDPVKTTANPMDMTMGQANKIIHGSLPVENETDYEIAIEEIRKAIFRDLREEYIRKRNKYNRDGSIDRALNIDELTKLRTEAAKLVNSNSEVRELERNNSNNKNTALILNERAVDFKYKIEVLKEGFCNKYRVTPDSFDMFFQALYGDNLDLMNGGIEALKIMNDKEAFHKHILEFKDLLIYDDKTPLDKPVYVSEFVKKIDAEEEEMLADSGRKTADPMAAALFDEMVDLISKKERREMGMPVESSKVGLGKEGESKVTTVIQRIRTRR</sequence>
<dbReference type="EMBL" id="BK016265">
    <property type="protein sequence ID" value="DAG05882.1"/>
    <property type="molecule type" value="Genomic_DNA"/>
</dbReference>